<keyword evidence="3" id="KW-1185">Reference proteome</keyword>
<feature type="domain" description="Protein NO VEIN C-terminal" evidence="1">
    <location>
        <begin position="1402"/>
        <end position="1461"/>
    </location>
</feature>
<dbReference type="Pfam" id="PF13020">
    <property type="entry name" value="NOV_C"/>
    <property type="match status" value="1"/>
</dbReference>
<dbReference type="eggNOG" id="COG1061">
    <property type="taxonomic scope" value="Bacteria"/>
</dbReference>
<proteinExistence type="predicted"/>
<evidence type="ECO:0000313" key="2">
    <source>
        <dbReference type="EMBL" id="AHF13970.1"/>
    </source>
</evidence>
<dbReference type="PANTHER" id="PTHR32387:SF0">
    <property type="entry name" value="PROTEIN NO VEIN"/>
    <property type="match status" value="1"/>
</dbReference>
<organism evidence="2 3">
    <name type="scientific">Barnesiella viscericola DSM 18177</name>
    <dbReference type="NCBI Taxonomy" id="880074"/>
    <lineage>
        <taxon>Bacteria</taxon>
        <taxon>Pseudomonadati</taxon>
        <taxon>Bacteroidota</taxon>
        <taxon>Bacteroidia</taxon>
        <taxon>Bacteroidales</taxon>
        <taxon>Barnesiellaceae</taxon>
        <taxon>Barnesiella</taxon>
    </lineage>
</organism>
<dbReference type="KEGG" id="bvs:BARVI_11965"/>
<sequence>MELTKGFIYKEVDCLLKKQKETYIHSKEIALAFSNNERQIVNGYQGRQLLEMLQNADDSGATEITITFKDNTLTISDNGQGFSLEGIQSLFIPNCSSKANCSDNIGNKGIGFRSILNWSNDIVIRTKDCKLHFSKTIAEEYAKELYGIEDYENIVRKRGLGVKEIPFPLLGVCELQEMSETKIGTDIVMTCFENKHNEIAEQLTLIEKHFLLFTKKLEKVVINNCEFSREQGNISVCDNCFVTPIKIKGNELFEEWRVFERNGEYEESIEIHSNDRKYTIKIALPNEEYDYRKVLYNYFPMEEYLGFPCLIHCTSDTDSNRNYLNDNAQNHFLLTKTADFLVEIADILKKENYPSTWAPVNLLLSNLDNNKFSSLGSRMKMVILDKIEETLDTLELFPTNGGDYKKIRDCYFYGDDINKFFKLYSQELPDFLLCENVPQALCIKNKQYEYDDFISKIDSISSSIDKIDERVNLISILSRIYRDYNQDNKKFSLLVNENNELINNDIVGYIGKEKETKYDVPTYLKVDFVDSELFSLLKDKIDYKLDSDKDTVPRAIARSLRGIVNIRSYDLDNILDQIESYSKSLSDTEKIKQSVVDLFHIYQATGFKKELKINLVNRNNEITPSDELFFGDDFNFSDKLEMIYEGIYTDSQYLVCPEFWGLQEEDYSCLQNFFIKLGVSKYYRINFEKKSSNKEFLNHLKEYYNKDIDIEHWALRVEDYQSFSNFDAIIKMTFEQTIILFSHFDDIRNQIAPNTLSHVYKDISRNRDDKWLPLTGIRYQLQKLWTTEKDFCVFNCVDGIAIVGKKVDSKLTFISEEKRSFVMDVLKSIAYDFSKHSLKENVNVLNKLKDWDSLGLQTQKIYRSVYKDTSDKYNMTGQSLYLYAKNINKLKCDYCRASDIYYSDNLVLPKTLMLKRNIMQFVYPSRRGIDKVTEFFGVRKMSELKLKIDKNKISINQLNEDFELFINDIKPFILYHRLDSIDKYDKKTLAATIKKLKIRLVNVCCCFIGDEIEPYQLSAFEYVNCDNCFYMLIPDDIDAVESLCKKAQFCSAIAEIIGMTFNLAKDEDYVNMVHDFNFYKDSLSHSDFYEDRINECYALLGIQISERDFWNRIFLYRGEPELSSQTSTKDLENAINRLGINIKDLLEIDYKDWSTDDSIVLLKRLCENFSDNKILEHVNLCKFHEREFGKYKNRLMQRFEYSLWEKLRYESKEQQANYISIIYDFKNLKGLNIQEYEHSFVEDYEMIIKNWAFIQFNVKIGEVEEAVKCLYEDIEPEIKVLDEHMKSLAFFDNNRDILLENIDKYENSKSKEIINGNQDKDIQILAIKPTILDYSKISPQGDRKKKKYRESKTIEKPGRNFNTQNEEQKAKDGKDAEALVNTYLLQNPEQYKNVKWMSSAGRLQAVQGDSAGYDFSYIDKNDVENYLEVKCSSSNRFFLSANEWKVAQENVDNYHIALVNGSNITIIKCFFKEKNRYSEKVDTYEISFKIK</sequence>
<evidence type="ECO:0000313" key="3">
    <source>
        <dbReference type="Proteomes" id="UP000018901"/>
    </source>
</evidence>
<reference evidence="2 3" key="1">
    <citation type="submission" date="2013-12" db="EMBL/GenBank/DDBJ databases">
        <authorList>
            <consortium name="DOE Joint Genome Institute"/>
            <person name="Eisen J."/>
            <person name="Huntemann M."/>
            <person name="Han J."/>
            <person name="Chen A."/>
            <person name="Kyrpides N."/>
            <person name="Mavromatis K."/>
            <person name="Markowitz V."/>
            <person name="Palaniappan K."/>
            <person name="Ivanova N."/>
            <person name="Schaumberg A."/>
            <person name="Pati A."/>
            <person name="Liolios K."/>
            <person name="Nordberg H.P."/>
            <person name="Cantor M.N."/>
            <person name="Hua S.X."/>
            <person name="Woyke T."/>
        </authorList>
    </citation>
    <scope>NUCLEOTIDE SEQUENCE [LARGE SCALE GENOMIC DNA]</scope>
    <source>
        <strain evidence="3">DSM 18177</strain>
    </source>
</reference>
<dbReference type="EMBL" id="CP007034">
    <property type="protein sequence ID" value="AHF13970.1"/>
    <property type="molecule type" value="Genomic_DNA"/>
</dbReference>
<name>W0ET12_9BACT</name>
<dbReference type="Gene3D" id="3.30.565.10">
    <property type="entry name" value="Histidine kinase-like ATPase, C-terminal domain"/>
    <property type="match status" value="1"/>
</dbReference>
<dbReference type="Pfam" id="PF13589">
    <property type="entry name" value="HATPase_c_3"/>
    <property type="match status" value="1"/>
</dbReference>
<dbReference type="GeneID" id="90530095"/>
<dbReference type="NCBIfam" id="NF047352">
    <property type="entry name" value="P_loop_sacsin"/>
    <property type="match status" value="1"/>
</dbReference>
<protein>
    <recommendedName>
        <fullName evidence="1">Protein NO VEIN C-terminal domain-containing protein</fullName>
    </recommendedName>
</protein>
<dbReference type="STRING" id="880074.BARVI_11965"/>
<dbReference type="InterPro" id="IPR036890">
    <property type="entry name" value="HATPase_C_sf"/>
</dbReference>
<dbReference type="OrthoDB" id="9816482at2"/>
<dbReference type="RefSeq" id="WP_025279409.1">
    <property type="nucleotide sequence ID" value="NZ_CP007034.1"/>
</dbReference>
<dbReference type="Proteomes" id="UP000018901">
    <property type="component" value="Chromosome"/>
</dbReference>
<gene>
    <name evidence="2" type="ORF">BARVI_11965</name>
</gene>
<dbReference type="SUPFAM" id="SSF55874">
    <property type="entry name" value="ATPase domain of HSP90 chaperone/DNA topoisomerase II/histidine kinase"/>
    <property type="match status" value="1"/>
</dbReference>
<evidence type="ECO:0000259" key="1">
    <source>
        <dbReference type="Pfam" id="PF13020"/>
    </source>
</evidence>
<accession>W0ET12</accession>
<dbReference type="InterPro" id="IPR052957">
    <property type="entry name" value="Auxin_embryo_med"/>
</dbReference>
<dbReference type="PANTHER" id="PTHR32387">
    <property type="entry name" value="WU:FJ29H11"/>
    <property type="match status" value="1"/>
</dbReference>
<dbReference type="HOGENOM" id="CLU_243769_0_0_10"/>
<dbReference type="InterPro" id="IPR024975">
    <property type="entry name" value="NOV_C"/>
</dbReference>